<dbReference type="EMBL" id="MJLZ01000022">
    <property type="protein sequence ID" value="RLM23257.1"/>
    <property type="molecule type" value="Genomic_DNA"/>
</dbReference>
<organism evidence="1 2">
    <name type="scientific">Brenneria alni</name>
    <dbReference type="NCBI Taxonomy" id="71656"/>
    <lineage>
        <taxon>Bacteria</taxon>
        <taxon>Pseudomonadati</taxon>
        <taxon>Pseudomonadota</taxon>
        <taxon>Gammaproteobacteria</taxon>
        <taxon>Enterobacterales</taxon>
        <taxon>Pectobacteriaceae</taxon>
        <taxon>Brenneria</taxon>
    </lineage>
</organism>
<sequence length="70" mass="7852">MVLLVNEFTCLTAYPLFVDRIRSDAAIGIVLPHNVSATMHYNQTKNINFPHNADDFCPDTPSSFSLIIIQ</sequence>
<gene>
    <name evidence="1" type="ORF">BIY29_11020</name>
</gene>
<evidence type="ECO:0000313" key="1">
    <source>
        <dbReference type="EMBL" id="RLM23257.1"/>
    </source>
</evidence>
<proteinExistence type="predicted"/>
<name>A0A421DNG7_9GAMM</name>
<accession>A0A421DNG7</accession>
<dbReference type="AlphaFoldDB" id="A0A421DNG7"/>
<dbReference type="Proteomes" id="UP000285648">
    <property type="component" value="Unassembled WGS sequence"/>
</dbReference>
<protein>
    <submittedName>
        <fullName evidence="1">Uncharacterized protein</fullName>
    </submittedName>
</protein>
<comment type="caution">
    <text evidence="1">The sequence shown here is derived from an EMBL/GenBank/DDBJ whole genome shotgun (WGS) entry which is preliminary data.</text>
</comment>
<keyword evidence="2" id="KW-1185">Reference proteome</keyword>
<evidence type="ECO:0000313" key="2">
    <source>
        <dbReference type="Proteomes" id="UP000285648"/>
    </source>
</evidence>
<reference evidence="1 2" key="1">
    <citation type="submission" date="2016-09" db="EMBL/GenBank/DDBJ databases">
        <authorList>
            <person name="Doonan J."/>
            <person name="Pachebat J.A."/>
            <person name="Golyshin P.N."/>
            <person name="Denman S."/>
            <person name="Mcdonald J.E."/>
        </authorList>
    </citation>
    <scope>NUCLEOTIDE SEQUENCE [LARGE SCALE GENOMIC DNA]</scope>
    <source>
        <strain evidence="1 2">NCPPB 3934</strain>
    </source>
</reference>